<dbReference type="AlphaFoldDB" id="A0AAW1JM84"/>
<organism evidence="1 2">
    <name type="scientific">Saponaria officinalis</name>
    <name type="common">Common soapwort</name>
    <name type="synonym">Lychnis saponaria</name>
    <dbReference type="NCBI Taxonomy" id="3572"/>
    <lineage>
        <taxon>Eukaryota</taxon>
        <taxon>Viridiplantae</taxon>
        <taxon>Streptophyta</taxon>
        <taxon>Embryophyta</taxon>
        <taxon>Tracheophyta</taxon>
        <taxon>Spermatophyta</taxon>
        <taxon>Magnoliopsida</taxon>
        <taxon>eudicotyledons</taxon>
        <taxon>Gunneridae</taxon>
        <taxon>Pentapetalae</taxon>
        <taxon>Caryophyllales</taxon>
        <taxon>Caryophyllaceae</taxon>
        <taxon>Caryophylleae</taxon>
        <taxon>Saponaria</taxon>
    </lineage>
</organism>
<evidence type="ECO:0000313" key="1">
    <source>
        <dbReference type="EMBL" id="KAK9705464.1"/>
    </source>
</evidence>
<dbReference type="EMBL" id="JBDFQZ010000007">
    <property type="protein sequence ID" value="KAK9705464.1"/>
    <property type="molecule type" value="Genomic_DNA"/>
</dbReference>
<gene>
    <name evidence="1" type="ORF">RND81_07G059100</name>
</gene>
<name>A0AAW1JM84_SAPOF</name>
<protein>
    <recommendedName>
        <fullName evidence="3">Reverse transcriptase zinc-binding domain-containing protein</fullName>
    </recommendedName>
</protein>
<evidence type="ECO:0000313" key="2">
    <source>
        <dbReference type="Proteomes" id="UP001443914"/>
    </source>
</evidence>
<proteinExistence type="predicted"/>
<evidence type="ECO:0008006" key="3">
    <source>
        <dbReference type="Google" id="ProtNLM"/>
    </source>
</evidence>
<dbReference type="Proteomes" id="UP001443914">
    <property type="component" value="Unassembled WGS sequence"/>
</dbReference>
<sequence>MCEICNEEEESGIHAIFHCRLAKEIWASSDFSELLTTAPMTSCADCFGWILPRLNAETQGNFLAIAWALWTIRNSHIFDESPSLPSLVLSGFINYVADYKEYAERVFWGPSRESNICRDTWVRPQAGIIKINTDAAIFEDDEIGLGFVCRDENGRVVRVGSKRVKAR</sequence>
<keyword evidence="2" id="KW-1185">Reference proteome</keyword>
<comment type="caution">
    <text evidence="1">The sequence shown here is derived from an EMBL/GenBank/DDBJ whole genome shotgun (WGS) entry which is preliminary data.</text>
</comment>
<accession>A0AAW1JM84</accession>
<reference evidence="1" key="1">
    <citation type="submission" date="2024-03" db="EMBL/GenBank/DDBJ databases">
        <title>WGS assembly of Saponaria officinalis var. Norfolk2.</title>
        <authorList>
            <person name="Jenkins J."/>
            <person name="Shu S."/>
            <person name="Grimwood J."/>
            <person name="Barry K."/>
            <person name="Goodstein D."/>
            <person name="Schmutz J."/>
            <person name="Leebens-Mack J."/>
            <person name="Osbourn A."/>
        </authorList>
    </citation>
    <scope>NUCLEOTIDE SEQUENCE [LARGE SCALE GENOMIC DNA]</scope>
    <source>
        <strain evidence="1">JIC</strain>
    </source>
</reference>